<feature type="compositionally biased region" description="Basic and acidic residues" evidence="1">
    <location>
        <begin position="19"/>
        <end position="28"/>
    </location>
</feature>
<evidence type="ECO:0000313" key="2">
    <source>
        <dbReference type="EMBL" id="GBG63305.1"/>
    </source>
</evidence>
<feature type="compositionally biased region" description="Gly residues" evidence="1">
    <location>
        <begin position="451"/>
        <end position="463"/>
    </location>
</feature>
<protein>
    <submittedName>
        <fullName evidence="2">Uncharacterized protein</fullName>
    </submittedName>
</protein>
<evidence type="ECO:0000256" key="1">
    <source>
        <dbReference type="SAM" id="MobiDB-lite"/>
    </source>
</evidence>
<feature type="region of interest" description="Disordered" evidence="1">
    <location>
        <begin position="449"/>
        <end position="561"/>
    </location>
</feature>
<feature type="compositionally biased region" description="Basic and acidic residues" evidence="1">
    <location>
        <begin position="210"/>
        <end position="221"/>
    </location>
</feature>
<evidence type="ECO:0000313" key="3">
    <source>
        <dbReference type="Proteomes" id="UP000265515"/>
    </source>
</evidence>
<feature type="region of interest" description="Disordered" evidence="1">
    <location>
        <begin position="1"/>
        <end position="60"/>
    </location>
</feature>
<name>A0A388JZW0_CHABU</name>
<feature type="compositionally biased region" description="Low complexity" evidence="1">
    <location>
        <begin position="135"/>
        <end position="147"/>
    </location>
</feature>
<gene>
    <name evidence="2" type="ORF">CBR_g37391</name>
</gene>
<dbReference type="PANTHER" id="PTHR36741:SF1">
    <property type="entry name" value="OS07G0100500 PROTEIN"/>
    <property type="match status" value="1"/>
</dbReference>
<feature type="region of interest" description="Disordered" evidence="1">
    <location>
        <begin position="131"/>
        <end position="409"/>
    </location>
</feature>
<feature type="compositionally biased region" description="Low complexity" evidence="1">
    <location>
        <begin position="177"/>
        <end position="187"/>
    </location>
</feature>
<feature type="compositionally biased region" description="Low complexity" evidence="1">
    <location>
        <begin position="1373"/>
        <end position="1383"/>
    </location>
</feature>
<feature type="region of interest" description="Disordered" evidence="1">
    <location>
        <begin position="945"/>
        <end position="968"/>
    </location>
</feature>
<keyword evidence="3" id="KW-1185">Reference proteome</keyword>
<feature type="compositionally biased region" description="Basic and acidic residues" evidence="1">
    <location>
        <begin position="337"/>
        <end position="358"/>
    </location>
</feature>
<feature type="compositionally biased region" description="Low complexity" evidence="1">
    <location>
        <begin position="797"/>
        <end position="808"/>
    </location>
</feature>
<feature type="compositionally biased region" description="Low complexity" evidence="1">
    <location>
        <begin position="362"/>
        <end position="395"/>
    </location>
</feature>
<dbReference type="Gramene" id="GBG63305">
    <property type="protein sequence ID" value="GBG63305"/>
    <property type="gene ID" value="CBR_g37391"/>
</dbReference>
<feature type="region of interest" description="Disordered" evidence="1">
    <location>
        <begin position="797"/>
        <end position="832"/>
    </location>
</feature>
<feature type="region of interest" description="Disordered" evidence="1">
    <location>
        <begin position="982"/>
        <end position="1002"/>
    </location>
</feature>
<feature type="compositionally biased region" description="Low complexity" evidence="1">
    <location>
        <begin position="540"/>
        <end position="549"/>
    </location>
</feature>
<sequence>MEDARGNGEYGAAGEAVIEEPRVAEEGARGLVRIDGGGGAGGGGGGGGATRDGDSRRWVLGGGRGGADDCASARIQDGAASLNCRAGAGGGVGGGGATRDGDGRGWVLGGGRGGADDCASALIQDGAAPFNCRAPSKLPSSPFSSSSSEEEREEERKKFSFRNRRGYQNYRSQIGASSSSSSSSSSSLVRSSRDEDPGVARSQRAMADAGRNDQLRHDRCFGGRVPGPHVDCDGIPHDGDEDEDRREGSAWQATSNLGWESRSAAGTGSSRDRDRSRSHRLRGILPLLERYDGGRKTTGLPPRLPARAGPTSTPPGLAGGSRSPSERSSDGVMGRNIDNKARRSESSNNNREKNRADVELNACSSPACSLPLSTSSSSSSVANSYGSSSVASTSKSSDEGGWDCFDRSGGGGDQRLASGLRAVGEVYGRAPALPWAYVGGASRNNDEGLMAGTGGGMLNQGGAGEDRDGGCRRRSLLHSRSCGQMGVTVGGRGSGRVASRSGSTRGRSSASMEAELRNDGLAGEARDGGRGDGGAGGAAAPGVSSAGGLQPAAEGSARCSTNPMGMGGGAVASWVQTFQWQTVGACRMDERLRPLLRWNLSCVGADGQLLADLGQHFRAKEMMMLVRCLLAPLVSLRAGRVSRHGSMLCPASSRGYLSLIMLPCSELRLYFIADRGVVERVAVLTLGMERPGAELQMLQGDCSGRTFCIRLCSGRKVFFWNSEKCKTYGDDLISKLKDLLGHPPTLSQLTGIKDSRLEEFAAFVRTALLSSPNNNSNRNSNINSGGTSQATNLDLLGSSRLDSDGLTGEPITNDVADANVPDSGDALTRSEVEASGCSSGELLASPSFASSAHLRTTGACFSTERKNDQNGTQPDAQPSQLCLGQTSSITSQNSTPVSSPPRVPGFLSRPMSPSLALPLSPPNHPSVSLPSRLWHIPSLPLQLSPHLSPASQGHNSYPRCKGPSGTARRSLCSLNENLHQSHWQRPSGNLNVSPTEDGREHDTKDVHRYVDGYYGSQGWVDQESFSSMIPPQPRFQYVRPQAGVPMVEQKHCFSAFPLPSPRYHENCGGAMTSQGFRGFGEEPLQRGCLGGHYRNPVGQKHVAPVYGRDLGGGMGCAESTWEGPDWTELLSSVQRDSEGNSHRREIGVPVGGRSRPWVMNGNCVEGEVAGNRLLWAANGNQNGGGRERGEWRIGGEAGMRGSCCICGGLGGNGGPVASSQGMVSASSSPDPMFYSPNSRFFFLGAQKRDFCADCSSLMTKMMSDRAESCRQGGFVEQSSYFHSTAKNEGLIEACHPSSWDMQSPSVGNGERTTLGTGASTAFSVGKGSLLQGRNADACGYTTTTASDPVDRKHPSWHATGVSFGIAGSILLEHSSSSEPSAPSQMTLHHHQALSDVHKVSSLSSAGLQDGIGGSVSAVDMGTLRQPLPPACYPTLSSGCTAPPAPTPIGLPIGPSASSSVAQSSCLPPPLASLFPVPTFETPAPWVGSLSVGGAPPSQCTLGWQRYHQLHLPPVQKQHNQALGSFVQVPQPPTRERLPLSCSFFSLTSPPPPLAGPSSPPKGMGAIPLPGQAHMPLQPSTQAELLLNRCLVSADSILMDVDHGISPCHGSRSLPGEQFGGYLSLSSLPSSPPFSMSSSSSGIVQQQRCAQPGHVRSISTSGLSCVGEAGGGQGSGSRRDVVGRLGARDTLDASHNDSFAESRLRRWLGLDSLATLGNDSAVIGGGNVGRHVRSHLLPGECLQEGRNEAGMSSEEGIGPLSVESGMARLHDAAAALTHMSGVLSEGCMQASRAAEAVARRGSELPRRLIFSAGDDTTVYVGAPPKPRETNENGLELATGRCGWQGFDSTTALLIRGRANEAVSPFPSLLQSVRAPLRGRLAAHVHRMSSPPSIYRTREKEVPVDSPPSNLTVSPCTNFQPLLTCHIASPDGASVSGPEGAPAQGRDTGPFPDAPDVWMADMDSVKNVD</sequence>
<feature type="compositionally biased region" description="Basic and acidic residues" evidence="1">
    <location>
        <begin position="514"/>
        <end position="530"/>
    </location>
</feature>
<dbReference type="EMBL" id="BFEA01000037">
    <property type="protein sequence ID" value="GBG63305.1"/>
    <property type="molecule type" value="Genomic_DNA"/>
</dbReference>
<dbReference type="PANTHER" id="PTHR36741">
    <property type="entry name" value="OS07G0100500 PROTEIN"/>
    <property type="match status" value="1"/>
</dbReference>
<comment type="caution">
    <text evidence="2">The sequence shown here is derived from an EMBL/GenBank/DDBJ whole genome shotgun (WGS) entry which is preliminary data.</text>
</comment>
<feature type="compositionally biased region" description="Low complexity" evidence="1">
    <location>
        <begin position="495"/>
        <end position="511"/>
    </location>
</feature>
<feature type="compositionally biased region" description="Polar residues" evidence="1">
    <location>
        <begin position="982"/>
        <end position="994"/>
    </location>
</feature>
<feature type="compositionally biased region" description="Polar residues" evidence="1">
    <location>
        <begin position="251"/>
        <end position="268"/>
    </location>
</feature>
<accession>A0A388JZW0</accession>
<dbReference type="Proteomes" id="UP000265515">
    <property type="component" value="Unassembled WGS sequence"/>
</dbReference>
<proteinExistence type="predicted"/>
<feature type="region of interest" description="Disordered" evidence="1">
    <location>
        <begin position="1928"/>
        <end position="1953"/>
    </location>
</feature>
<feature type="compositionally biased region" description="Gly residues" evidence="1">
    <location>
        <begin position="35"/>
        <end position="50"/>
    </location>
</feature>
<feature type="region of interest" description="Disordered" evidence="1">
    <location>
        <begin position="1373"/>
        <end position="1392"/>
    </location>
</feature>
<feature type="compositionally biased region" description="Low complexity" evidence="1">
    <location>
        <begin position="478"/>
        <end position="487"/>
    </location>
</feature>
<feature type="region of interest" description="Disordered" evidence="1">
    <location>
        <begin position="887"/>
        <end position="909"/>
    </location>
</feature>
<organism evidence="2 3">
    <name type="scientific">Chara braunii</name>
    <name type="common">Braun's stonewort</name>
    <dbReference type="NCBI Taxonomy" id="69332"/>
    <lineage>
        <taxon>Eukaryota</taxon>
        <taxon>Viridiplantae</taxon>
        <taxon>Streptophyta</taxon>
        <taxon>Charophyceae</taxon>
        <taxon>Charales</taxon>
        <taxon>Characeae</taxon>
        <taxon>Chara</taxon>
    </lineage>
</organism>
<reference evidence="2 3" key="1">
    <citation type="journal article" date="2018" name="Cell">
        <title>The Chara Genome: Secondary Complexity and Implications for Plant Terrestrialization.</title>
        <authorList>
            <person name="Nishiyama T."/>
            <person name="Sakayama H."/>
            <person name="Vries J.D."/>
            <person name="Buschmann H."/>
            <person name="Saint-Marcoux D."/>
            <person name="Ullrich K.K."/>
            <person name="Haas F.B."/>
            <person name="Vanderstraeten L."/>
            <person name="Becker D."/>
            <person name="Lang D."/>
            <person name="Vosolsobe S."/>
            <person name="Rombauts S."/>
            <person name="Wilhelmsson P.K.I."/>
            <person name="Janitza P."/>
            <person name="Kern R."/>
            <person name="Heyl A."/>
            <person name="Rumpler F."/>
            <person name="Villalobos L.I.A.C."/>
            <person name="Clay J.M."/>
            <person name="Skokan R."/>
            <person name="Toyoda A."/>
            <person name="Suzuki Y."/>
            <person name="Kagoshima H."/>
            <person name="Schijlen E."/>
            <person name="Tajeshwar N."/>
            <person name="Catarino B."/>
            <person name="Hetherington A.J."/>
            <person name="Saltykova A."/>
            <person name="Bonnot C."/>
            <person name="Breuninger H."/>
            <person name="Symeonidi A."/>
            <person name="Radhakrishnan G.V."/>
            <person name="Van Nieuwerburgh F."/>
            <person name="Deforce D."/>
            <person name="Chang C."/>
            <person name="Karol K.G."/>
            <person name="Hedrich R."/>
            <person name="Ulvskov P."/>
            <person name="Glockner G."/>
            <person name="Delwiche C.F."/>
            <person name="Petrasek J."/>
            <person name="Van de Peer Y."/>
            <person name="Friml J."/>
            <person name="Beilby M."/>
            <person name="Dolan L."/>
            <person name="Kohara Y."/>
            <person name="Sugano S."/>
            <person name="Fujiyama A."/>
            <person name="Delaux P.-M."/>
            <person name="Quint M."/>
            <person name="TheiBen G."/>
            <person name="Hagemann M."/>
            <person name="Harholt J."/>
            <person name="Dunand C."/>
            <person name="Zachgo S."/>
            <person name="Langdale J."/>
            <person name="Maumus F."/>
            <person name="Straeten D.V.D."/>
            <person name="Gould S.B."/>
            <person name="Rensing S.A."/>
        </authorList>
    </citation>
    <scope>NUCLEOTIDE SEQUENCE [LARGE SCALE GENOMIC DNA]</scope>
    <source>
        <strain evidence="2 3">S276</strain>
    </source>
</reference>
<feature type="compositionally biased region" description="Polar residues" evidence="1">
    <location>
        <begin position="887"/>
        <end position="897"/>
    </location>
</feature>
<dbReference type="OrthoDB" id="1921521at2759"/>